<dbReference type="PANTHER" id="PTHR23028">
    <property type="entry name" value="ACETYLTRANSFERASE"/>
    <property type="match status" value="1"/>
</dbReference>
<dbReference type="InterPro" id="IPR002656">
    <property type="entry name" value="Acyl_transf_3_dom"/>
</dbReference>
<evidence type="ECO:0000313" key="4">
    <source>
        <dbReference type="Proteomes" id="UP000437736"/>
    </source>
</evidence>
<keyword evidence="4" id="KW-1185">Reference proteome</keyword>
<dbReference type="PANTHER" id="PTHR23028:SF53">
    <property type="entry name" value="ACYL_TRANSF_3 DOMAIN-CONTAINING PROTEIN"/>
    <property type="match status" value="1"/>
</dbReference>
<feature type="non-terminal residue" evidence="3">
    <location>
        <position position="242"/>
    </location>
</feature>
<evidence type="ECO:0000256" key="1">
    <source>
        <dbReference type="SAM" id="Phobius"/>
    </source>
</evidence>
<accession>A0ABW9QWT8</accession>
<dbReference type="GO" id="GO:0016746">
    <property type="term" value="F:acyltransferase activity"/>
    <property type="evidence" value="ECO:0007669"/>
    <property type="project" value="UniProtKB-KW"/>
</dbReference>
<keyword evidence="3" id="KW-0808">Transferase</keyword>
<gene>
    <name evidence="3" type="ORF">GHK86_13975</name>
</gene>
<dbReference type="EMBL" id="WJHE01000737">
    <property type="protein sequence ID" value="MST33821.1"/>
    <property type="molecule type" value="Genomic_DNA"/>
</dbReference>
<protein>
    <submittedName>
        <fullName evidence="3">Acyltransferase family protein</fullName>
    </submittedName>
</protein>
<feature type="domain" description="Acyltransferase 3" evidence="2">
    <location>
        <begin position="27"/>
        <end position="234"/>
    </location>
</feature>
<comment type="caution">
    <text evidence="3">The sequence shown here is derived from an EMBL/GenBank/DDBJ whole genome shotgun (WGS) entry which is preliminary data.</text>
</comment>
<feature type="transmembrane region" description="Helical" evidence="1">
    <location>
        <begin position="165"/>
        <end position="182"/>
    </location>
</feature>
<dbReference type="InterPro" id="IPR050879">
    <property type="entry name" value="Acyltransferase_3"/>
</dbReference>
<dbReference type="Pfam" id="PF01757">
    <property type="entry name" value="Acyl_transf_3"/>
    <property type="match status" value="1"/>
</dbReference>
<organism evidence="3 4">
    <name type="scientific">Acidiferrimicrobium australe</name>
    <dbReference type="NCBI Taxonomy" id="2664430"/>
    <lineage>
        <taxon>Bacteria</taxon>
        <taxon>Bacillati</taxon>
        <taxon>Actinomycetota</taxon>
        <taxon>Acidimicrobiia</taxon>
        <taxon>Acidimicrobiales</taxon>
        <taxon>Acidimicrobiaceae</taxon>
        <taxon>Acidiferrimicrobium</taxon>
    </lineage>
</organism>
<feature type="transmembrane region" description="Helical" evidence="1">
    <location>
        <begin position="189"/>
        <end position="210"/>
    </location>
</feature>
<evidence type="ECO:0000313" key="3">
    <source>
        <dbReference type="EMBL" id="MST33821.1"/>
    </source>
</evidence>
<evidence type="ECO:0000259" key="2">
    <source>
        <dbReference type="Pfam" id="PF01757"/>
    </source>
</evidence>
<keyword evidence="1" id="KW-0472">Membrane</keyword>
<proteinExistence type="predicted"/>
<name>A0ABW9QWT8_9ACTN</name>
<reference evidence="3 4" key="1">
    <citation type="submission" date="2019-11" db="EMBL/GenBank/DDBJ databases">
        <title>Acidiferrimicrobium australis gen. nov., sp. nov., an acidophilic and obligately heterotrophic, member of the Actinobacteria that catalyses dissimilatory oxido- reduction of iron isolated from metal-rich acidic water in Chile.</title>
        <authorList>
            <person name="Gonzalez D."/>
            <person name="Huber K."/>
            <person name="Hedrich S."/>
            <person name="Rojas-Villalobos C."/>
            <person name="Quatrini R."/>
            <person name="Dinamarca M.A."/>
            <person name="Schwarz A."/>
            <person name="Canales C."/>
            <person name="Nancucheo I."/>
        </authorList>
    </citation>
    <scope>NUCLEOTIDE SEQUENCE [LARGE SCALE GENOMIC DNA]</scope>
    <source>
        <strain evidence="3 4">USS-CCA1</strain>
    </source>
</reference>
<keyword evidence="1" id="KW-0812">Transmembrane</keyword>
<sequence length="242" mass="25914">MVSVPTTRGAGATPLVRRSARRGLRTDIQGMRAVAVLLVIADHAGVPGFGGGYVGVDVFFVISGYVITQLLLRETGKGLRLGLADFYARRVRRIAPAATATLVGTVLAAGFLLGHRASPDLPGDIRWASLFAANFRLIRTGSNYFVAGVQPSLITQFWSLAVEEQFYLVYPLLVFLAAAVAGPRYRRRVLAVALAALVGASAWWSVHLTAAEPAVAYYSPFTRFWELGLGCLLAVVTAGRPP</sequence>
<keyword evidence="1" id="KW-1133">Transmembrane helix</keyword>
<feature type="transmembrane region" description="Helical" evidence="1">
    <location>
        <begin position="93"/>
        <end position="113"/>
    </location>
</feature>
<feature type="transmembrane region" description="Helical" evidence="1">
    <location>
        <begin position="52"/>
        <end position="72"/>
    </location>
</feature>
<keyword evidence="3" id="KW-0012">Acyltransferase</keyword>
<dbReference type="Proteomes" id="UP000437736">
    <property type="component" value="Unassembled WGS sequence"/>
</dbReference>